<dbReference type="SMART" id="SM00382">
    <property type="entry name" value="AAA"/>
    <property type="match status" value="1"/>
</dbReference>
<comment type="caution">
    <text evidence="9">The sequence shown here is derived from an EMBL/GenBank/DDBJ whole genome shotgun (WGS) entry which is preliminary data.</text>
</comment>
<name>A0A937CLM1_9HYPH</name>
<keyword evidence="7" id="KW-1003">Cell membrane</keyword>
<dbReference type="PANTHER" id="PTHR43869">
    <property type="entry name" value="GLYCINE BETAINE/PROLINE BETAINE TRANSPORT SYSTEM ATP-BINDING PROTEIN PROV"/>
    <property type="match status" value="1"/>
</dbReference>
<dbReference type="InterPro" id="IPR003593">
    <property type="entry name" value="AAA+_ATPase"/>
</dbReference>
<dbReference type="GO" id="GO:0006970">
    <property type="term" value="P:response to osmotic stress"/>
    <property type="evidence" value="ECO:0007669"/>
    <property type="project" value="UniProtKB-ARBA"/>
</dbReference>
<comment type="subunit">
    <text evidence="7">The complex is probably composed of two ATP-binding proteins, two transmembrane proteins and a solute-binding protein.</text>
</comment>
<evidence type="ECO:0000256" key="5">
    <source>
        <dbReference type="ARBA" id="ARBA00051811"/>
    </source>
</evidence>
<dbReference type="AlphaFoldDB" id="A0A937CLM1"/>
<dbReference type="PANTHER" id="PTHR43869:SF1">
    <property type="entry name" value="GLYCINE BETAINE_PROLINE BETAINE TRANSPORT SYSTEM ATP-BINDING PROTEIN PROV"/>
    <property type="match status" value="1"/>
</dbReference>
<protein>
    <recommendedName>
        <fullName evidence="7">Quaternary amine transport ATP-binding protein</fullName>
        <ecNumber evidence="7">7.6.2.9</ecNumber>
    </recommendedName>
</protein>
<evidence type="ECO:0000313" key="10">
    <source>
        <dbReference type="Proteomes" id="UP000633219"/>
    </source>
</evidence>
<dbReference type="GO" id="GO:0016887">
    <property type="term" value="F:ATP hydrolysis activity"/>
    <property type="evidence" value="ECO:0007669"/>
    <property type="project" value="UniProtKB-UniRule"/>
</dbReference>
<accession>A0A937CLM1</accession>
<gene>
    <name evidence="9" type="ORF">JJB09_14980</name>
</gene>
<dbReference type="InterPro" id="IPR051921">
    <property type="entry name" value="ABC_osmolyte_uptake_ATP-bind"/>
</dbReference>
<comment type="subunit">
    <text evidence="6">The complex is probably composed of two ATP-binding proteins (TmoW), two transmembrane proteins (TmoV) and a solute-binding protein (TmoX).</text>
</comment>
<dbReference type="GO" id="GO:0015418">
    <property type="term" value="F:ABC-type quaternary ammonium compound transporting activity"/>
    <property type="evidence" value="ECO:0007669"/>
    <property type="project" value="UniProtKB-EC"/>
</dbReference>
<sequence>MNLKPDAPAVIPEPAVKCRNIWKVFGNASKIAMIRNAVINGELGRDEARGRYGCLVAVEDANFEVRRGEIFCIMGLSGSGKSTLLRHVNRLIEPTSGDVIVEGQSVPSLGKSALREMRARTIGMVFQNVALLPHRTVEQNTRLSLELRGESHETSRAAAFKALETVGLSGWEERYPRELSGGMQQRVGLARALAADVNILLMDEPFSALDPLIRKQLQDEFRRLVRTLGKTALFVTHDLDEAIRIGDRIAIMRDGKIVQTGTPAEIVLNPANDYVAQFVGGISPVHLVTAEKVMIPMAQHLAESGNGTVEQQIGTLPVVATSANLTHLIDLQIETGSPIAVEQDGVIVGIVGTKEILRAVQGKRES</sequence>
<comment type="catalytic activity">
    <reaction evidence="5">
        <text>a quaternary ammonium(out) + ATP + H2O = a quaternary ammonium(in) + ADP + phosphate + H(+)</text>
        <dbReference type="Rhea" id="RHEA:11036"/>
        <dbReference type="ChEBI" id="CHEBI:15377"/>
        <dbReference type="ChEBI" id="CHEBI:15378"/>
        <dbReference type="ChEBI" id="CHEBI:30616"/>
        <dbReference type="ChEBI" id="CHEBI:35267"/>
        <dbReference type="ChEBI" id="CHEBI:43474"/>
        <dbReference type="ChEBI" id="CHEBI:456216"/>
        <dbReference type="EC" id="7.6.2.9"/>
    </reaction>
    <physiologicalReaction direction="left-to-right" evidence="5">
        <dbReference type="Rhea" id="RHEA:11037"/>
    </physiologicalReaction>
</comment>
<dbReference type="EMBL" id="JAEQNC010000007">
    <property type="protein sequence ID" value="MBL0373340.1"/>
    <property type="molecule type" value="Genomic_DNA"/>
</dbReference>
<keyword evidence="10" id="KW-1185">Reference proteome</keyword>
<comment type="similarity">
    <text evidence="1 7">Belongs to the ABC transporter superfamily.</text>
</comment>
<feature type="domain" description="ABC transporter" evidence="8">
    <location>
        <begin position="16"/>
        <end position="279"/>
    </location>
</feature>
<keyword evidence="2 7" id="KW-0813">Transport</keyword>
<dbReference type="EC" id="7.6.2.9" evidence="7"/>
<dbReference type="Gene3D" id="3.40.50.300">
    <property type="entry name" value="P-loop containing nucleotide triphosphate hydrolases"/>
    <property type="match status" value="1"/>
</dbReference>
<dbReference type="GO" id="GO:0005886">
    <property type="term" value="C:plasma membrane"/>
    <property type="evidence" value="ECO:0007669"/>
    <property type="project" value="UniProtKB-SubCell"/>
</dbReference>
<evidence type="ECO:0000256" key="3">
    <source>
        <dbReference type="ARBA" id="ARBA00022741"/>
    </source>
</evidence>
<keyword evidence="7" id="KW-0997">Cell inner membrane</keyword>
<proteinExistence type="inferred from homology"/>
<comment type="subcellular location">
    <subcellularLocation>
        <location evidence="7">Cell inner membrane</location>
        <topology evidence="7">Peripheral membrane protein</topology>
    </subcellularLocation>
</comment>
<dbReference type="InterPro" id="IPR017871">
    <property type="entry name" value="ABC_transporter-like_CS"/>
</dbReference>
<dbReference type="GO" id="GO:0031460">
    <property type="term" value="P:glycine betaine transport"/>
    <property type="evidence" value="ECO:0007669"/>
    <property type="project" value="InterPro"/>
</dbReference>
<dbReference type="InterPro" id="IPR027417">
    <property type="entry name" value="P-loop_NTPase"/>
</dbReference>
<reference evidence="9" key="1">
    <citation type="submission" date="2021-01" db="EMBL/GenBank/DDBJ databases">
        <title>Rhizobium sp. strain KVB221 16S ribosomal RNA gene Genome sequencing and assembly.</title>
        <authorList>
            <person name="Kang M."/>
        </authorList>
    </citation>
    <scope>NUCLEOTIDE SEQUENCE</scope>
    <source>
        <strain evidence="9">KVB221</strain>
    </source>
</reference>
<dbReference type="InterPro" id="IPR003439">
    <property type="entry name" value="ABC_transporter-like_ATP-bd"/>
</dbReference>
<evidence type="ECO:0000256" key="4">
    <source>
        <dbReference type="ARBA" id="ARBA00022840"/>
    </source>
</evidence>
<keyword evidence="3 7" id="KW-0547">Nucleotide-binding</keyword>
<dbReference type="SUPFAM" id="SSF52540">
    <property type="entry name" value="P-loop containing nucleoside triphosphate hydrolases"/>
    <property type="match status" value="1"/>
</dbReference>
<dbReference type="GO" id="GO:0005524">
    <property type="term" value="F:ATP binding"/>
    <property type="evidence" value="ECO:0007669"/>
    <property type="project" value="UniProtKB-UniRule"/>
</dbReference>
<dbReference type="NCBIfam" id="TIGR01186">
    <property type="entry name" value="proV"/>
    <property type="match status" value="1"/>
</dbReference>
<keyword evidence="4 7" id="KW-0067">ATP-binding</keyword>
<keyword evidence="7" id="KW-0472">Membrane</keyword>
<dbReference type="PROSITE" id="PS00211">
    <property type="entry name" value="ABC_TRANSPORTER_1"/>
    <property type="match status" value="1"/>
</dbReference>
<evidence type="ECO:0000256" key="7">
    <source>
        <dbReference type="RuleBase" id="RU369116"/>
    </source>
</evidence>
<dbReference type="Pfam" id="PF00005">
    <property type="entry name" value="ABC_tran"/>
    <property type="match status" value="1"/>
</dbReference>
<dbReference type="Proteomes" id="UP000633219">
    <property type="component" value="Unassembled WGS sequence"/>
</dbReference>
<dbReference type="GO" id="GO:0006865">
    <property type="term" value="P:amino acid transport"/>
    <property type="evidence" value="ECO:0007669"/>
    <property type="project" value="UniProtKB-UniRule"/>
</dbReference>
<organism evidence="9 10">
    <name type="scientific">Rhizobium setariae</name>
    <dbReference type="NCBI Taxonomy" id="2801340"/>
    <lineage>
        <taxon>Bacteria</taxon>
        <taxon>Pseudomonadati</taxon>
        <taxon>Pseudomonadota</taxon>
        <taxon>Alphaproteobacteria</taxon>
        <taxon>Hyphomicrobiales</taxon>
        <taxon>Rhizobiaceae</taxon>
        <taxon>Rhizobium/Agrobacterium group</taxon>
        <taxon>Rhizobium</taxon>
    </lineage>
</organism>
<dbReference type="PROSITE" id="PS50893">
    <property type="entry name" value="ABC_TRANSPORTER_2"/>
    <property type="match status" value="1"/>
</dbReference>
<dbReference type="InterPro" id="IPR005892">
    <property type="entry name" value="Gly-betaine_transp_ATP-bd"/>
</dbReference>
<dbReference type="FunFam" id="3.40.50.300:FF:000201">
    <property type="entry name" value="Glycine betaine/L-proline ABC transporter ATP-binding protein"/>
    <property type="match status" value="1"/>
</dbReference>
<evidence type="ECO:0000256" key="6">
    <source>
        <dbReference type="ARBA" id="ARBA00061968"/>
    </source>
</evidence>
<evidence type="ECO:0000259" key="8">
    <source>
        <dbReference type="PROSITE" id="PS50893"/>
    </source>
</evidence>
<evidence type="ECO:0000313" key="9">
    <source>
        <dbReference type="EMBL" id="MBL0373340.1"/>
    </source>
</evidence>
<evidence type="ECO:0000256" key="2">
    <source>
        <dbReference type="ARBA" id="ARBA00022448"/>
    </source>
</evidence>
<evidence type="ECO:0000256" key="1">
    <source>
        <dbReference type="ARBA" id="ARBA00005417"/>
    </source>
</evidence>